<evidence type="ECO:0000313" key="3">
    <source>
        <dbReference type="Proteomes" id="UP000516057"/>
    </source>
</evidence>
<dbReference type="AlphaFoldDB" id="A0A7H0HK95"/>
<reference evidence="2 3" key="1">
    <citation type="submission" date="2020-08" db="EMBL/GenBank/DDBJ databases">
        <title>Genome sequence of Acidovorax monticola KACC 19171T.</title>
        <authorList>
            <person name="Hyun D.-W."/>
            <person name="Bae J.-W."/>
        </authorList>
    </citation>
    <scope>NUCLEOTIDE SEQUENCE [LARGE SCALE GENOMIC DNA]</scope>
    <source>
        <strain evidence="2 3">KACC 19171</strain>
    </source>
</reference>
<accession>A0A7H0HK95</accession>
<dbReference type="SUPFAM" id="SSF53335">
    <property type="entry name" value="S-adenosyl-L-methionine-dependent methyltransferases"/>
    <property type="match status" value="1"/>
</dbReference>
<dbReference type="CDD" id="cd02440">
    <property type="entry name" value="AdoMet_MTases"/>
    <property type="match status" value="1"/>
</dbReference>
<dbReference type="EMBL" id="CP060790">
    <property type="protein sequence ID" value="QNP60961.1"/>
    <property type="molecule type" value="Genomic_DNA"/>
</dbReference>
<dbReference type="Pfam" id="PF08241">
    <property type="entry name" value="Methyltransf_11"/>
    <property type="match status" value="1"/>
</dbReference>
<gene>
    <name evidence="2" type="ORF">H9L24_09550</name>
</gene>
<evidence type="ECO:0000313" key="2">
    <source>
        <dbReference type="EMBL" id="QNP60961.1"/>
    </source>
</evidence>
<feature type="domain" description="Methyltransferase type 11" evidence="1">
    <location>
        <begin position="62"/>
        <end position="157"/>
    </location>
</feature>
<keyword evidence="2" id="KW-0808">Transferase</keyword>
<dbReference type="GO" id="GO:0032259">
    <property type="term" value="P:methylation"/>
    <property type="evidence" value="ECO:0007669"/>
    <property type="project" value="UniProtKB-KW"/>
</dbReference>
<evidence type="ECO:0000259" key="1">
    <source>
        <dbReference type="Pfam" id="PF08241"/>
    </source>
</evidence>
<organism evidence="2 3">
    <name type="scientific">Paenacidovorax monticola</name>
    <dbReference type="NCBI Taxonomy" id="1926868"/>
    <lineage>
        <taxon>Bacteria</taxon>
        <taxon>Pseudomonadati</taxon>
        <taxon>Pseudomonadota</taxon>
        <taxon>Betaproteobacteria</taxon>
        <taxon>Burkholderiales</taxon>
        <taxon>Comamonadaceae</taxon>
        <taxon>Paenacidovorax</taxon>
    </lineage>
</organism>
<sequence length="232" mass="26400">MSQSDELAAIQERYQRRAALPVDRYSHFSPDVLLSTQQRQRATVRLLSSRGIRTLQDLDLMEIGCGNGSNLLEFLLLGATPERLVANELLSERLQHARSVLPDTVRLWPGNAADIALAEDSFDIVYQSTVFSSILDDALQESIATSMWRWLRPGGAVLWYDFTYNNPRNPDVRGVPLRRLRELFPQGRITARRVTLAPPLARALVRVHPGLYGIFNSVLWLRTHLLCWIEKP</sequence>
<keyword evidence="2" id="KW-0489">Methyltransferase</keyword>
<dbReference type="Proteomes" id="UP000516057">
    <property type="component" value="Chromosome"/>
</dbReference>
<keyword evidence="3" id="KW-1185">Reference proteome</keyword>
<dbReference type="InterPro" id="IPR013216">
    <property type="entry name" value="Methyltransf_11"/>
</dbReference>
<protein>
    <submittedName>
        <fullName evidence="2">Class I SAM-dependent methyltransferase</fullName>
    </submittedName>
</protein>
<dbReference type="RefSeq" id="WP_187737940.1">
    <property type="nucleotide sequence ID" value="NZ_CP060790.1"/>
</dbReference>
<name>A0A7H0HK95_9BURK</name>
<dbReference type="GO" id="GO:0008757">
    <property type="term" value="F:S-adenosylmethionine-dependent methyltransferase activity"/>
    <property type="evidence" value="ECO:0007669"/>
    <property type="project" value="InterPro"/>
</dbReference>
<dbReference type="InterPro" id="IPR029063">
    <property type="entry name" value="SAM-dependent_MTases_sf"/>
</dbReference>
<dbReference type="Gene3D" id="3.40.50.150">
    <property type="entry name" value="Vaccinia Virus protein VP39"/>
    <property type="match status" value="1"/>
</dbReference>
<dbReference type="KEGG" id="amon:H9L24_09550"/>
<proteinExistence type="predicted"/>